<dbReference type="Proteomes" id="UP001274830">
    <property type="component" value="Unassembled WGS sequence"/>
</dbReference>
<keyword evidence="1" id="KW-0802">TPR repeat</keyword>
<dbReference type="InterPro" id="IPR001214">
    <property type="entry name" value="SET_dom"/>
</dbReference>
<evidence type="ECO:0000313" key="4">
    <source>
        <dbReference type="Proteomes" id="UP001274830"/>
    </source>
</evidence>
<accession>A0AAE1C4D6</accession>
<dbReference type="PROSITE" id="PS50280">
    <property type="entry name" value="SET"/>
    <property type="match status" value="1"/>
</dbReference>
<proteinExistence type="predicted"/>
<dbReference type="SUPFAM" id="SSF48452">
    <property type="entry name" value="TPR-like"/>
    <property type="match status" value="1"/>
</dbReference>
<dbReference type="Gene3D" id="1.25.40.10">
    <property type="entry name" value="Tetratricopeptide repeat domain"/>
    <property type="match status" value="1"/>
</dbReference>
<dbReference type="PANTHER" id="PTHR47643">
    <property type="entry name" value="TPR DOMAIN PROTEIN (AFU_ORTHOLOGUE AFUA_5G12710)"/>
    <property type="match status" value="1"/>
</dbReference>
<reference evidence="3" key="1">
    <citation type="submission" date="2023-07" db="EMBL/GenBank/DDBJ databases">
        <title>Black Yeasts Isolated from many extreme environments.</title>
        <authorList>
            <person name="Coleine C."/>
            <person name="Stajich J.E."/>
            <person name="Selbmann L."/>
        </authorList>
    </citation>
    <scope>NUCLEOTIDE SEQUENCE</scope>
    <source>
        <strain evidence="3">CCFEE 5485</strain>
    </source>
</reference>
<evidence type="ECO:0000259" key="2">
    <source>
        <dbReference type="PROSITE" id="PS50280"/>
    </source>
</evidence>
<dbReference type="PROSITE" id="PS50005">
    <property type="entry name" value="TPR"/>
    <property type="match status" value="1"/>
</dbReference>
<feature type="repeat" description="TPR" evidence="1">
    <location>
        <begin position="306"/>
        <end position="339"/>
    </location>
</feature>
<name>A0AAE1C4D6_9PEZI</name>
<dbReference type="Pfam" id="PF00856">
    <property type="entry name" value="SET"/>
    <property type="match status" value="1"/>
</dbReference>
<organism evidence="3 4">
    <name type="scientific">Recurvomyces mirabilis</name>
    <dbReference type="NCBI Taxonomy" id="574656"/>
    <lineage>
        <taxon>Eukaryota</taxon>
        <taxon>Fungi</taxon>
        <taxon>Dikarya</taxon>
        <taxon>Ascomycota</taxon>
        <taxon>Pezizomycotina</taxon>
        <taxon>Dothideomycetes</taxon>
        <taxon>Dothideomycetidae</taxon>
        <taxon>Mycosphaerellales</taxon>
        <taxon>Teratosphaeriaceae</taxon>
        <taxon>Recurvomyces</taxon>
    </lineage>
</organism>
<dbReference type="Gene3D" id="2.170.270.10">
    <property type="entry name" value="SET domain"/>
    <property type="match status" value="1"/>
</dbReference>
<dbReference type="SUPFAM" id="SSF82199">
    <property type="entry name" value="SET domain"/>
    <property type="match status" value="1"/>
</dbReference>
<feature type="domain" description="SET" evidence="2">
    <location>
        <begin position="384"/>
        <end position="553"/>
    </location>
</feature>
<dbReference type="InterPro" id="IPR019734">
    <property type="entry name" value="TPR_rpt"/>
</dbReference>
<dbReference type="InterPro" id="IPR011990">
    <property type="entry name" value="TPR-like_helical_dom_sf"/>
</dbReference>
<sequence length="654" mass="72607">MPAHNDQNTILVAEHEVHGIRTGVQAWLERRREVAGTRRRPQDKAMAVREATGASLMLDMGAAPDPDLVGRPSGQPLKPLIVLDRPYAPCASDVPDLKPLRLTELRMETHHRGFYLEARRISPVVSLTVRSWIIAQDEDGEVERLEVYLHTGVDDGNILESASGFFIKEPYLTINREGHTVLRIDHPTDLIAYEPHGEAYDDYPGPSRADSPNEDSAGTEDVILWLKGKGNAALKQRDLHSALTLYSNALATSSDSRGAVLSSLTNAILRNRAHVNLLTGRFEQAKMDALASLAAAPDEMDKHLNATAYFRAGCAAYRLRQFEEATRLFTELQRLTPDDTQADLYLLRIAMRLKEQATGLYGFGRLRSKYRGAAELVDAADYVVQTVVRHSAGKGRGCFAKHDLATGSVVICEKAFCVARPCCGQVRTALTYDTRDDQIRAFPVGLVKVLAEKLAKNPSCIAKIMELVGGRSKDTGMPVVDTFRLHDIVRYNAFAVPQSDGQSKEASTGLWRHAAMINHSCIPNIEPEFIGDLIIFRATRPIKAGEEVLHCYDATRDYNTRRTALKTTWDFECSCVLCMAESADDLEVRKRREELANKADDFVQRMSIPAKRLAIVKARRFMKAINATYHEGRYVGLPRTAAKAIEAWLAAAIA</sequence>
<evidence type="ECO:0000313" key="3">
    <source>
        <dbReference type="EMBL" id="KAK3677727.1"/>
    </source>
</evidence>
<dbReference type="SMART" id="SM00317">
    <property type="entry name" value="SET"/>
    <property type="match status" value="1"/>
</dbReference>
<dbReference type="PANTHER" id="PTHR47643:SF2">
    <property type="entry name" value="TPR DOMAIN PROTEIN (AFU_ORTHOLOGUE AFUA_5G12710)"/>
    <property type="match status" value="1"/>
</dbReference>
<gene>
    <name evidence="3" type="ORF">LTR78_002577</name>
</gene>
<evidence type="ECO:0000256" key="1">
    <source>
        <dbReference type="PROSITE-ProRule" id="PRU00339"/>
    </source>
</evidence>
<protein>
    <recommendedName>
        <fullName evidence="2">SET domain-containing protein</fullName>
    </recommendedName>
</protein>
<dbReference type="InterPro" id="IPR053209">
    <property type="entry name" value="Gramillin-biosynth_MTr"/>
</dbReference>
<dbReference type="SMART" id="SM00028">
    <property type="entry name" value="TPR"/>
    <property type="match status" value="3"/>
</dbReference>
<dbReference type="InterPro" id="IPR046341">
    <property type="entry name" value="SET_dom_sf"/>
</dbReference>
<comment type="caution">
    <text evidence="3">The sequence shown here is derived from an EMBL/GenBank/DDBJ whole genome shotgun (WGS) entry which is preliminary data.</text>
</comment>
<dbReference type="AlphaFoldDB" id="A0AAE1C4D6"/>
<dbReference type="EMBL" id="JAUTXT010000006">
    <property type="protein sequence ID" value="KAK3677727.1"/>
    <property type="molecule type" value="Genomic_DNA"/>
</dbReference>
<keyword evidence="4" id="KW-1185">Reference proteome</keyword>